<feature type="compositionally biased region" description="Polar residues" evidence="4">
    <location>
        <begin position="109"/>
        <end position="123"/>
    </location>
</feature>
<dbReference type="GO" id="GO:0005179">
    <property type="term" value="F:hormone activity"/>
    <property type="evidence" value="ECO:0007669"/>
    <property type="project" value="InterPro"/>
</dbReference>
<evidence type="ECO:0000256" key="1">
    <source>
        <dbReference type="ARBA" id="ARBA00007604"/>
    </source>
</evidence>
<keyword evidence="8" id="KW-1185">Reference proteome</keyword>
<accession>A0A210QMT7</accession>
<evidence type="ECO:0000313" key="6">
    <source>
        <dbReference type="EMBL" id="AXN93484.1"/>
    </source>
</evidence>
<gene>
    <name evidence="7" type="ORF">KP79_PYT23501</name>
</gene>
<name>A0A210QMT7_MIZYE</name>
<reference evidence="6" key="2">
    <citation type="submission" date="2018-03" db="EMBL/GenBank/DDBJ databases">
        <title>Identification and characterization of neuropeptides by transcriptome and proteome analyses in a bivalve mollusc Patinopecten yessoensis.</title>
        <authorList>
            <person name="Zhang M."/>
            <person name="Wang Y."/>
            <person name="Li Y."/>
            <person name="Li W."/>
            <person name="Li R."/>
            <person name="Xie X."/>
            <person name="Wang S."/>
            <person name="Hu X."/>
            <person name="Zhang L."/>
            <person name="Bao Z."/>
        </authorList>
    </citation>
    <scope>NUCLEOTIDE SEQUENCE</scope>
    <source>
        <tissue evidence="6">Ganglion</tissue>
    </source>
</reference>
<feature type="chain" id="PRO_5036031259" evidence="5">
    <location>
        <begin position="26"/>
        <end position="200"/>
    </location>
</feature>
<dbReference type="InterPro" id="IPR003424">
    <property type="entry name" value="ELH"/>
</dbReference>
<evidence type="ECO:0000313" key="7">
    <source>
        <dbReference type="EMBL" id="OWF50045.1"/>
    </source>
</evidence>
<evidence type="ECO:0000256" key="3">
    <source>
        <dbReference type="ARBA" id="ARBA00023320"/>
    </source>
</evidence>
<dbReference type="OrthoDB" id="10432956at2759"/>
<sequence length="200" mass="22705">MKIQNNHLLLVSLVMIYCTAVNTYALDKTASDILLEQHHSGNSGVNVPFEKRAIPLSLNGDLRMLARMLYASQRRRRVDRFASVRQQMSNLGKRSGGVQHDKDNDDPIRNSQDTSIRTEQQTQIRSTVPDYRLVSADGYQNVHPRSSLAYEDPEEFQKRSQRLSINGALSSLADMLAASGRRQLKEELAVNRQRLLKLGR</sequence>
<evidence type="ECO:0000256" key="4">
    <source>
        <dbReference type="SAM" id="MobiDB-lite"/>
    </source>
</evidence>
<evidence type="ECO:0000256" key="2">
    <source>
        <dbReference type="ARBA" id="ARBA00022815"/>
    </source>
</evidence>
<keyword evidence="3" id="KW-0527">Neuropeptide</keyword>
<dbReference type="Pfam" id="PF02323">
    <property type="entry name" value="ELH"/>
    <property type="match status" value="2"/>
</dbReference>
<feature type="region of interest" description="Disordered" evidence="4">
    <location>
        <begin position="89"/>
        <end position="123"/>
    </location>
</feature>
<feature type="compositionally biased region" description="Basic and acidic residues" evidence="4">
    <location>
        <begin position="99"/>
        <end position="108"/>
    </location>
</feature>
<dbReference type="EMBL" id="NEDP02002776">
    <property type="protein sequence ID" value="OWF50045.1"/>
    <property type="molecule type" value="Genomic_DNA"/>
</dbReference>
<comment type="similarity">
    <text evidence="1">Belongs to the molluscan ELH family.</text>
</comment>
<feature type="signal peptide" evidence="5">
    <location>
        <begin position="1"/>
        <end position="25"/>
    </location>
</feature>
<dbReference type="EMBL" id="MH045216">
    <property type="protein sequence ID" value="AXN93484.1"/>
    <property type="molecule type" value="mRNA"/>
</dbReference>
<protein>
    <submittedName>
        <fullName evidence="6">Egg laying hormone protein</fullName>
    </submittedName>
</protein>
<evidence type="ECO:0000256" key="5">
    <source>
        <dbReference type="SAM" id="SignalP"/>
    </source>
</evidence>
<evidence type="ECO:0000313" key="8">
    <source>
        <dbReference type="Proteomes" id="UP000242188"/>
    </source>
</evidence>
<dbReference type="GO" id="GO:0007218">
    <property type="term" value="P:neuropeptide signaling pathway"/>
    <property type="evidence" value="ECO:0007669"/>
    <property type="project" value="UniProtKB-KW"/>
</dbReference>
<reference evidence="7 8" key="1">
    <citation type="journal article" date="2017" name="Nat. Ecol. Evol.">
        <title>Scallop genome provides insights into evolution of bilaterian karyotype and development.</title>
        <authorList>
            <person name="Wang S."/>
            <person name="Zhang J."/>
            <person name="Jiao W."/>
            <person name="Li J."/>
            <person name="Xun X."/>
            <person name="Sun Y."/>
            <person name="Guo X."/>
            <person name="Huan P."/>
            <person name="Dong B."/>
            <person name="Zhang L."/>
            <person name="Hu X."/>
            <person name="Sun X."/>
            <person name="Wang J."/>
            <person name="Zhao C."/>
            <person name="Wang Y."/>
            <person name="Wang D."/>
            <person name="Huang X."/>
            <person name="Wang R."/>
            <person name="Lv J."/>
            <person name="Li Y."/>
            <person name="Zhang Z."/>
            <person name="Liu B."/>
            <person name="Lu W."/>
            <person name="Hui Y."/>
            <person name="Liang J."/>
            <person name="Zhou Z."/>
            <person name="Hou R."/>
            <person name="Li X."/>
            <person name="Liu Y."/>
            <person name="Li H."/>
            <person name="Ning X."/>
            <person name="Lin Y."/>
            <person name="Zhao L."/>
            <person name="Xing Q."/>
            <person name="Dou J."/>
            <person name="Li Y."/>
            <person name="Mao J."/>
            <person name="Guo H."/>
            <person name="Dou H."/>
            <person name="Li T."/>
            <person name="Mu C."/>
            <person name="Jiang W."/>
            <person name="Fu Q."/>
            <person name="Fu X."/>
            <person name="Miao Y."/>
            <person name="Liu J."/>
            <person name="Yu Q."/>
            <person name="Li R."/>
            <person name="Liao H."/>
            <person name="Li X."/>
            <person name="Kong Y."/>
            <person name="Jiang Z."/>
            <person name="Chourrout D."/>
            <person name="Li R."/>
            <person name="Bao Z."/>
        </authorList>
    </citation>
    <scope>NUCLEOTIDE SEQUENCE [LARGE SCALE GENOMIC DNA]</scope>
    <source>
        <strain evidence="7 8">PY_sf001</strain>
    </source>
</reference>
<dbReference type="Proteomes" id="UP000242188">
    <property type="component" value="Unassembled WGS sequence"/>
</dbReference>
<proteinExistence type="evidence at transcript level"/>
<dbReference type="AlphaFoldDB" id="A0A210QMT7"/>
<organism evidence="7 8">
    <name type="scientific">Mizuhopecten yessoensis</name>
    <name type="common">Japanese scallop</name>
    <name type="synonym">Patinopecten yessoensis</name>
    <dbReference type="NCBI Taxonomy" id="6573"/>
    <lineage>
        <taxon>Eukaryota</taxon>
        <taxon>Metazoa</taxon>
        <taxon>Spiralia</taxon>
        <taxon>Lophotrochozoa</taxon>
        <taxon>Mollusca</taxon>
        <taxon>Bivalvia</taxon>
        <taxon>Autobranchia</taxon>
        <taxon>Pteriomorphia</taxon>
        <taxon>Pectinida</taxon>
        <taxon>Pectinoidea</taxon>
        <taxon>Pectinidae</taxon>
        <taxon>Mizuhopecten</taxon>
    </lineage>
</organism>
<dbReference type="GO" id="GO:0005576">
    <property type="term" value="C:extracellular region"/>
    <property type="evidence" value="ECO:0007669"/>
    <property type="project" value="InterPro"/>
</dbReference>
<keyword evidence="2" id="KW-0027">Amidation</keyword>
<keyword evidence="5" id="KW-0732">Signal</keyword>